<sequence>MENRLKQNIIQLIINEMNKDSRTSTTDLHKTNFSSTTSCFTSTPKAKRRKLFNYDDSSMDDSNDSTTLDPTVEFNAYLNDPVRTKFSDYWFHSQLNILKNLSMRLFSVQASSTPIERAFSHAGLILSQRRTNMSEQLFRDLVFLRVNQELL</sequence>
<dbReference type="GO" id="GO:0046983">
    <property type="term" value="F:protein dimerization activity"/>
    <property type="evidence" value="ECO:0007669"/>
    <property type="project" value="InterPro"/>
</dbReference>
<dbReference type="InterPro" id="IPR012337">
    <property type="entry name" value="RNaseH-like_sf"/>
</dbReference>
<evidence type="ECO:0000313" key="4">
    <source>
        <dbReference type="Proteomes" id="UP000663865"/>
    </source>
</evidence>
<proteinExistence type="predicted"/>
<reference evidence="2" key="1">
    <citation type="submission" date="2021-02" db="EMBL/GenBank/DDBJ databases">
        <authorList>
            <person name="Nowell W R."/>
        </authorList>
    </citation>
    <scope>NUCLEOTIDE SEQUENCE</scope>
</reference>
<protein>
    <recommendedName>
        <fullName evidence="1">HAT C-terminal dimerisation domain-containing protein</fullName>
    </recommendedName>
</protein>
<dbReference type="Proteomes" id="UP000663865">
    <property type="component" value="Unassembled WGS sequence"/>
</dbReference>
<gene>
    <name evidence="2" type="ORF">KIK155_LOCUS24794</name>
    <name evidence="3" type="ORF">TOA249_LOCUS13194</name>
</gene>
<dbReference type="AlphaFoldDB" id="A0A818SZM3"/>
<evidence type="ECO:0000313" key="2">
    <source>
        <dbReference type="EMBL" id="CAF3672854.1"/>
    </source>
</evidence>
<dbReference type="SUPFAM" id="SSF53098">
    <property type="entry name" value="Ribonuclease H-like"/>
    <property type="match status" value="1"/>
</dbReference>
<evidence type="ECO:0000259" key="1">
    <source>
        <dbReference type="Pfam" id="PF05699"/>
    </source>
</evidence>
<dbReference type="Pfam" id="PF05699">
    <property type="entry name" value="Dimer_Tnp_hAT"/>
    <property type="match status" value="1"/>
</dbReference>
<name>A0A818SZM3_9BILA</name>
<dbReference type="EMBL" id="CAJNYV010004459">
    <property type="protein sequence ID" value="CAF3672854.1"/>
    <property type="molecule type" value="Genomic_DNA"/>
</dbReference>
<feature type="domain" description="HAT C-terminal dimerisation" evidence="1">
    <location>
        <begin position="92"/>
        <end position="145"/>
    </location>
</feature>
<comment type="caution">
    <text evidence="2">The sequence shown here is derived from an EMBL/GenBank/DDBJ whole genome shotgun (WGS) entry which is preliminary data.</text>
</comment>
<dbReference type="Proteomes" id="UP000663838">
    <property type="component" value="Unassembled WGS sequence"/>
</dbReference>
<dbReference type="InterPro" id="IPR008906">
    <property type="entry name" value="HATC_C_dom"/>
</dbReference>
<evidence type="ECO:0000313" key="3">
    <source>
        <dbReference type="EMBL" id="CAF4639677.1"/>
    </source>
</evidence>
<accession>A0A818SZM3</accession>
<dbReference type="EMBL" id="CAJOBS010000773">
    <property type="protein sequence ID" value="CAF4639677.1"/>
    <property type="molecule type" value="Genomic_DNA"/>
</dbReference>
<organism evidence="2 4">
    <name type="scientific">Rotaria socialis</name>
    <dbReference type="NCBI Taxonomy" id="392032"/>
    <lineage>
        <taxon>Eukaryota</taxon>
        <taxon>Metazoa</taxon>
        <taxon>Spiralia</taxon>
        <taxon>Gnathifera</taxon>
        <taxon>Rotifera</taxon>
        <taxon>Eurotatoria</taxon>
        <taxon>Bdelloidea</taxon>
        <taxon>Philodinida</taxon>
        <taxon>Philodinidae</taxon>
        <taxon>Rotaria</taxon>
    </lineage>
</organism>